<dbReference type="GO" id="GO:0005634">
    <property type="term" value="C:nucleus"/>
    <property type="evidence" value="ECO:0007669"/>
    <property type="project" value="TreeGrafter"/>
</dbReference>
<keyword evidence="2" id="KW-0802">TPR repeat</keyword>
<sequence length="451" mass="49783">MDQIAKDTESLKLGDSTTTHGPAAPEMDITSMLPELPPGRTLNAGMTLEETVADLNKHPLFMTELDPSEDNEELAALQALAYEGTPLENAANFKEQGNECFREKRWADAKEFYGKGIAILAAEEQRRAKGGKKRVRKAETEKPVVLRQAEAGTSSAGPEPEEEEAEAQKPENPDDFEEVDDDPAEVASEQALLETLSVNRAACHLELRNYRSCTLDCAAALRLNPRNIKALYRSARALLAVNKLAEADDACARGLELEPANKPLQLLTQEILKAREADAARRKREEERLAKERLRETLLKTALQARGIVTRTTPGRRPPDMEDAQIRLAPDELDPASGLLFPTMLLYPCHMESDFIKAFSERESLEQHFGYVFPLPWDKTGEYSSGSVECYVENAKGGLVKVGKKVPLLKVLSGGNVPVVDGLLKVFVVPKGRAEGWVKEWKEAKAKQGGQ</sequence>
<comment type="similarity">
    <text evidence="3">Belongs to the TTC4 family.</text>
</comment>
<dbReference type="Gene3D" id="1.25.40.10">
    <property type="entry name" value="Tetratricopeptide repeat domain"/>
    <property type="match status" value="1"/>
</dbReference>
<feature type="compositionally biased region" description="Basic and acidic residues" evidence="4">
    <location>
        <begin position="1"/>
        <end position="12"/>
    </location>
</feature>
<evidence type="ECO:0000256" key="1">
    <source>
        <dbReference type="ARBA" id="ARBA00022737"/>
    </source>
</evidence>
<dbReference type="GO" id="GO:0051879">
    <property type="term" value="F:Hsp90 protein binding"/>
    <property type="evidence" value="ECO:0007669"/>
    <property type="project" value="InterPro"/>
</dbReference>
<evidence type="ECO:0000256" key="2">
    <source>
        <dbReference type="ARBA" id="ARBA00022803"/>
    </source>
</evidence>
<dbReference type="GO" id="GO:0006457">
    <property type="term" value="P:protein folding"/>
    <property type="evidence" value="ECO:0007669"/>
    <property type="project" value="TreeGrafter"/>
</dbReference>
<name>A0AAN7HAS9_9PEZI</name>
<dbReference type="Proteomes" id="UP001303760">
    <property type="component" value="Unassembled WGS sequence"/>
</dbReference>
<feature type="domain" description="Cns1/TTC4 wheel" evidence="5">
    <location>
        <begin position="331"/>
        <end position="441"/>
    </location>
</feature>
<dbReference type="SMART" id="SM00028">
    <property type="entry name" value="TPR"/>
    <property type="match status" value="3"/>
</dbReference>
<keyword evidence="1" id="KW-0677">Repeat</keyword>
<dbReference type="GO" id="GO:0030544">
    <property type="term" value="F:Hsp70 protein binding"/>
    <property type="evidence" value="ECO:0007669"/>
    <property type="project" value="TreeGrafter"/>
</dbReference>
<proteinExistence type="inferred from homology"/>
<gene>
    <name evidence="6" type="ORF">C8A03DRAFT_35434</name>
</gene>
<reference evidence="6" key="2">
    <citation type="submission" date="2023-05" db="EMBL/GenBank/DDBJ databases">
        <authorList>
            <consortium name="Lawrence Berkeley National Laboratory"/>
            <person name="Steindorff A."/>
            <person name="Hensen N."/>
            <person name="Bonometti L."/>
            <person name="Westerberg I."/>
            <person name="Brannstrom I.O."/>
            <person name="Guillou S."/>
            <person name="Cros-Aarteil S."/>
            <person name="Calhoun S."/>
            <person name="Haridas S."/>
            <person name="Kuo A."/>
            <person name="Mondo S."/>
            <person name="Pangilinan J."/>
            <person name="Riley R."/>
            <person name="Labutti K."/>
            <person name="Andreopoulos B."/>
            <person name="Lipzen A."/>
            <person name="Chen C."/>
            <person name="Yanf M."/>
            <person name="Daum C."/>
            <person name="Ng V."/>
            <person name="Clum A."/>
            <person name="Ohm R."/>
            <person name="Martin F."/>
            <person name="Silar P."/>
            <person name="Natvig D."/>
            <person name="Lalanne C."/>
            <person name="Gautier V."/>
            <person name="Ament-Velasquez S.L."/>
            <person name="Kruys A."/>
            <person name="Hutchinson M.I."/>
            <person name="Powell A.J."/>
            <person name="Barry K."/>
            <person name="Miller A.N."/>
            <person name="Grigoriev I.V."/>
            <person name="Debuchy R."/>
            <person name="Gladieux P."/>
            <person name="Thoren M.H."/>
            <person name="Johannesson H."/>
        </authorList>
    </citation>
    <scope>NUCLEOTIDE SEQUENCE</scope>
    <source>
        <strain evidence="6">CBS 532.94</strain>
    </source>
</reference>
<protein>
    <recommendedName>
        <fullName evidence="5">Cns1/TTC4 wheel domain-containing protein</fullName>
    </recommendedName>
</protein>
<dbReference type="CDD" id="cd21381">
    <property type="entry name" value="CTWD_TTC4"/>
    <property type="match status" value="1"/>
</dbReference>
<feature type="compositionally biased region" description="Acidic residues" evidence="4">
    <location>
        <begin position="173"/>
        <end position="184"/>
    </location>
</feature>
<evidence type="ECO:0000313" key="6">
    <source>
        <dbReference type="EMBL" id="KAK4236643.1"/>
    </source>
</evidence>
<evidence type="ECO:0000259" key="5">
    <source>
        <dbReference type="Pfam" id="PF18972"/>
    </source>
</evidence>
<organism evidence="6 7">
    <name type="scientific">Achaetomium macrosporum</name>
    <dbReference type="NCBI Taxonomy" id="79813"/>
    <lineage>
        <taxon>Eukaryota</taxon>
        <taxon>Fungi</taxon>
        <taxon>Dikarya</taxon>
        <taxon>Ascomycota</taxon>
        <taxon>Pezizomycotina</taxon>
        <taxon>Sordariomycetes</taxon>
        <taxon>Sordariomycetidae</taxon>
        <taxon>Sordariales</taxon>
        <taxon>Chaetomiaceae</taxon>
        <taxon>Achaetomium</taxon>
    </lineage>
</organism>
<keyword evidence="7" id="KW-1185">Reference proteome</keyword>
<dbReference type="PANTHER" id="PTHR46035">
    <property type="entry name" value="TETRATRICOPEPTIDE REPEAT PROTEIN 4"/>
    <property type="match status" value="1"/>
</dbReference>
<accession>A0AAN7HAS9</accession>
<reference evidence="6" key="1">
    <citation type="journal article" date="2023" name="Mol. Phylogenet. Evol.">
        <title>Genome-scale phylogeny and comparative genomics of the fungal order Sordariales.</title>
        <authorList>
            <person name="Hensen N."/>
            <person name="Bonometti L."/>
            <person name="Westerberg I."/>
            <person name="Brannstrom I.O."/>
            <person name="Guillou S."/>
            <person name="Cros-Aarteil S."/>
            <person name="Calhoun S."/>
            <person name="Haridas S."/>
            <person name="Kuo A."/>
            <person name="Mondo S."/>
            <person name="Pangilinan J."/>
            <person name="Riley R."/>
            <person name="LaButti K."/>
            <person name="Andreopoulos B."/>
            <person name="Lipzen A."/>
            <person name="Chen C."/>
            <person name="Yan M."/>
            <person name="Daum C."/>
            <person name="Ng V."/>
            <person name="Clum A."/>
            <person name="Steindorff A."/>
            <person name="Ohm R.A."/>
            <person name="Martin F."/>
            <person name="Silar P."/>
            <person name="Natvig D.O."/>
            <person name="Lalanne C."/>
            <person name="Gautier V."/>
            <person name="Ament-Velasquez S.L."/>
            <person name="Kruys A."/>
            <person name="Hutchinson M.I."/>
            <person name="Powell A.J."/>
            <person name="Barry K."/>
            <person name="Miller A.N."/>
            <person name="Grigoriev I.V."/>
            <person name="Debuchy R."/>
            <person name="Gladieux P."/>
            <person name="Hiltunen Thoren M."/>
            <person name="Johannesson H."/>
        </authorList>
    </citation>
    <scope>NUCLEOTIDE SEQUENCE</scope>
    <source>
        <strain evidence="6">CBS 532.94</strain>
    </source>
</reference>
<evidence type="ECO:0000256" key="3">
    <source>
        <dbReference type="ARBA" id="ARBA00023602"/>
    </source>
</evidence>
<dbReference type="GO" id="GO:0005829">
    <property type="term" value="C:cytosol"/>
    <property type="evidence" value="ECO:0007669"/>
    <property type="project" value="TreeGrafter"/>
</dbReference>
<feature type="region of interest" description="Disordered" evidence="4">
    <location>
        <begin position="1"/>
        <end position="29"/>
    </location>
</feature>
<dbReference type="PANTHER" id="PTHR46035:SF1">
    <property type="entry name" value="TETRATRICOPEPTIDE REPEAT PROTEIN 4"/>
    <property type="match status" value="1"/>
</dbReference>
<dbReference type="EMBL" id="MU860180">
    <property type="protein sequence ID" value="KAK4236643.1"/>
    <property type="molecule type" value="Genomic_DNA"/>
</dbReference>
<dbReference type="Pfam" id="PF18972">
    <property type="entry name" value="Wheel"/>
    <property type="match status" value="1"/>
</dbReference>
<comment type="caution">
    <text evidence="6">The sequence shown here is derived from an EMBL/GenBank/DDBJ whole genome shotgun (WGS) entry which is preliminary data.</text>
</comment>
<dbReference type="InterPro" id="IPR019734">
    <property type="entry name" value="TPR_rpt"/>
</dbReference>
<feature type="region of interest" description="Disordered" evidence="4">
    <location>
        <begin position="128"/>
        <end position="184"/>
    </location>
</feature>
<evidence type="ECO:0000256" key="4">
    <source>
        <dbReference type="SAM" id="MobiDB-lite"/>
    </source>
</evidence>
<dbReference type="AlphaFoldDB" id="A0AAN7HAS9"/>
<dbReference type="InterPro" id="IPR011990">
    <property type="entry name" value="TPR-like_helical_dom_sf"/>
</dbReference>
<dbReference type="SUPFAM" id="SSF48452">
    <property type="entry name" value="TPR-like"/>
    <property type="match status" value="1"/>
</dbReference>
<evidence type="ECO:0000313" key="7">
    <source>
        <dbReference type="Proteomes" id="UP001303760"/>
    </source>
</evidence>
<dbReference type="InterPro" id="IPR044059">
    <property type="entry name" value="Csn1/TTC4_wheel"/>
</dbReference>